<dbReference type="GO" id="GO:0007076">
    <property type="term" value="P:mitotic chromosome condensation"/>
    <property type="evidence" value="ECO:0007669"/>
    <property type="project" value="TreeGrafter"/>
</dbReference>
<dbReference type="GO" id="GO:0016887">
    <property type="term" value="F:ATP hydrolysis activity"/>
    <property type="evidence" value="ECO:0007669"/>
    <property type="project" value="InterPro"/>
</dbReference>
<feature type="domain" description="SMC hinge" evidence="10">
    <location>
        <begin position="584"/>
        <end position="704"/>
    </location>
</feature>
<evidence type="ECO:0000256" key="2">
    <source>
        <dbReference type="ARBA" id="ARBA00006005"/>
    </source>
</evidence>
<feature type="coiled-coil region" evidence="9">
    <location>
        <begin position="759"/>
        <end position="810"/>
    </location>
</feature>
<dbReference type="GO" id="GO:0000796">
    <property type="term" value="C:condensin complex"/>
    <property type="evidence" value="ECO:0007669"/>
    <property type="project" value="TreeGrafter"/>
</dbReference>
<evidence type="ECO:0000313" key="12">
    <source>
        <dbReference type="EMBL" id="CAL6068633.1"/>
    </source>
</evidence>
<organism evidence="11">
    <name type="scientific">Hexamita inflata</name>
    <dbReference type="NCBI Taxonomy" id="28002"/>
    <lineage>
        <taxon>Eukaryota</taxon>
        <taxon>Metamonada</taxon>
        <taxon>Diplomonadida</taxon>
        <taxon>Hexamitidae</taxon>
        <taxon>Hexamitinae</taxon>
        <taxon>Hexamita</taxon>
    </lineage>
</organism>
<dbReference type="EMBL" id="CAXDID020000274">
    <property type="protein sequence ID" value="CAL6068633.1"/>
    <property type="molecule type" value="Genomic_DNA"/>
</dbReference>
<keyword evidence="13" id="KW-1185">Reference proteome</keyword>
<evidence type="ECO:0000256" key="5">
    <source>
        <dbReference type="ARBA" id="ARBA00023054"/>
    </source>
</evidence>
<evidence type="ECO:0000256" key="9">
    <source>
        <dbReference type="SAM" id="Coils"/>
    </source>
</evidence>
<comment type="caution">
    <text evidence="11">The sequence shown here is derived from an EMBL/GenBank/DDBJ whole genome shotgun (WGS) entry which is preliminary data.</text>
</comment>
<dbReference type="SUPFAM" id="SSF75553">
    <property type="entry name" value="Smc hinge domain"/>
    <property type="match status" value="1"/>
</dbReference>
<protein>
    <recommendedName>
        <fullName evidence="8">Structural maintenance of chromosomes protein</fullName>
    </recommendedName>
</protein>
<dbReference type="PANTHER" id="PTHR18937:SF172">
    <property type="entry name" value="STRUCTURAL MAINTENANCE OF CHROMOSOMES PROTEIN"/>
    <property type="match status" value="1"/>
</dbReference>
<dbReference type="Gene3D" id="3.40.50.300">
    <property type="entry name" value="P-loop containing nucleotide triphosphate hydrolases"/>
    <property type="match status" value="2"/>
</dbReference>
<dbReference type="InterPro" id="IPR024704">
    <property type="entry name" value="SMC"/>
</dbReference>
<dbReference type="Pfam" id="PF02463">
    <property type="entry name" value="SMC_N"/>
    <property type="match status" value="1"/>
</dbReference>
<comment type="subcellular location">
    <subcellularLocation>
        <location evidence="1 8">Nucleus</location>
    </subcellularLocation>
</comment>
<dbReference type="SMART" id="SM00968">
    <property type="entry name" value="SMC_hinge"/>
    <property type="match status" value="1"/>
</dbReference>
<evidence type="ECO:0000256" key="8">
    <source>
        <dbReference type="PIRNR" id="PIRNR005719"/>
    </source>
</evidence>
<keyword evidence="3" id="KW-0547">Nucleotide-binding</keyword>
<dbReference type="InterPro" id="IPR027417">
    <property type="entry name" value="P-loop_NTPase"/>
</dbReference>
<keyword evidence="4" id="KW-0067">ATP-binding</keyword>
<dbReference type="SUPFAM" id="SSF52540">
    <property type="entry name" value="P-loop containing nucleoside triphosphate hydrolases"/>
    <property type="match status" value="1"/>
</dbReference>
<dbReference type="PANTHER" id="PTHR18937">
    <property type="entry name" value="STRUCTURAL MAINTENANCE OF CHROMOSOMES SMC FAMILY MEMBER"/>
    <property type="match status" value="1"/>
</dbReference>
<dbReference type="GO" id="GO:0005634">
    <property type="term" value="C:nucleus"/>
    <property type="evidence" value="ECO:0007669"/>
    <property type="project" value="UniProtKB-SubCell"/>
</dbReference>
<proteinExistence type="inferred from homology"/>
<evidence type="ECO:0000259" key="10">
    <source>
        <dbReference type="SMART" id="SM00968"/>
    </source>
</evidence>
<evidence type="ECO:0000256" key="1">
    <source>
        <dbReference type="ARBA" id="ARBA00004123"/>
    </source>
</evidence>
<dbReference type="Gene3D" id="3.30.70.1620">
    <property type="match status" value="1"/>
</dbReference>
<keyword evidence="7 8" id="KW-0539">Nucleus</keyword>
<evidence type="ECO:0000313" key="13">
    <source>
        <dbReference type="Proteomes" id="UP001642409"/>
    </source>
</evidence>
<evidence type="ECO:0000256" key="4">
    <source>
        <dbReference type="ARBA" id="ARBA00022840"/>
    </source>
</evidence>
<dbReference type="InterPro" id="IPR036277">
    <property type="entry name" value="SMC_hinge_sf"/>
</dbReference>
<evidence type="ECO:0000256" key="6">
    <source>
        <dbReference type="ARBA" id="ARBA00023067"/>
    </source>
</evidence>
<dbReference type="Proteomes" id="UP001642409">
    <property type="component" value="Unassembled WGS sequence"/>
</dbReference>
<dbReference type="InterPro" id="IPR010935">
    <property type="entry name" value="SMC_hinge"/>
</dbReference>
<accession>A0AA86V1G5</accession>
<dbReference type="InterPro" id="IPR003395">
    <property type="entry name" value="RecF/RecN/SMC_N"/>
</dbReference>
<dbReference type="Gene3D" id="1.20.1060.20">
    <property type="match status" value="1"/>
</dbReference>
<feature type="coiled-coil region" evidence="9">
    <location>
        <begin position="929"/>
        <end position="1105"/>
    </location>
</feature>
<keyword evidence="6" id="KW-0226">DNA condensation</keyword>
<evidence type="ECO:0000256" key="7">
    <source>
        <dbReference type="ARBA" id="ARBA00023242"/>
    </source>
</evidence>
<evidence type="ECO:0000313" key="11">
    <source>
        <dbReference type="EMBL" id="CAI9954688.1"/>
    </source>
</evidence>
<dbReference type="EMBL" id="CATOUU010000850">
    <property type="protein sequence ID" value="CAI9954688.1"/>
    <property type="molecule type" value="Genomic_DNA"/>
</dbReference>
<feature type="coiled-coil region" evidence="9">
    <location>
        <begin position="312"/>
        <end position="360"/>
    </location>
</feature>
<dbReference type="GO" id="GO:0005524">
    <property type="term" value="F:ATP binding"/>
    <property type="evidence" value="ECO:0007669"/>
    <property type="project" value="UniProtKB-KW"/>
</dbReference>
<dbReference type="Gene3D" id="1.10.287.1490">
    <property type="match status" value="1"/>
</dbReference>
<name>A0AA86V1G5_9EUKA</name>
<keyword evidence="5 9" id="KW-0175">Coiled coil</keyword>
<evidence type="ECO:0000256" key="3">
    <source>
        <dbReference type="ARBA" id="ARBA00022741"/>
    </source>
</evidence>
<gene>
    <name evidence="11" type="ORF">HINF_LOCUS42333</name>
    <name evidence="12" type="ORF">HINF_LOCUS53595</name>
</gene>
<dbReference type="PIRSF" id="PIRSF005719">
    <property type="entry name" value="SMC"/>
    <property type="match status" value="1"/>
</dbReference>
<comment type="similarity">
    <text evidence="2">Belongs to the SMC family. SMC4 subfamily.</text>
</comment>
<dbReference type="Pfam" id="PF06470">
    <property type="entry name" value="SMC_hinge"/>
    <property type="match status" value="1"/>
</dbReference>
<sequence>MMQSTLRISAIHLENFKSWYGKNTIKFDKQKFTAIVGSNGSGKSNIIDAILFVCGWQAKQLRSTKAIDLIHVSERTPEFAQVTLDFQNQDYGFSVSRSVTKLGVITNYLNGQRVSQEEVQSILIQNGLDVYHTRFLILQGEVESISQMKPVGDDLLDYMTTQQLNNLQILQTICDKINMGFDPFRYKEIINTLSIVLPDHQQSNYAKIQPIDDLIPVETGLLEFIETIVGTDSMIVPIAYQAAVVEFIQRVKNQLRQQLQTIIHLKDVLEEEKDTAVTQITTAFNDLRAQICGLMLIASQSRLGLGTISTQKAKLEEDTKQNLTQIDDLQQQLSGKQQLISQLQIDVDKQSQNSRQEEQKTKIIITQMQVDEQFKQSVFQEAKILHEKRKTCRNELNSLLKTDIENSPNYDNQIMQIQKIIEDKQIEIRTLGQIENKHQEQIQRIKERIADLEDLVKPITNKKNEYIQIYDKGTKQNNVKLQQFVDLSVKIAIGLVKINQILKSKDHSQRLNEELLNAKNNLLQLNDFDETQILQINKDIRIIQQEILNIDQMINSINQQKLQTTKQNTIVNVLQHQKQSGQIKGVYNRLGSLGQIEQQYNLAAIACFGYQLENIVCDNMDAVQKSIQIIREKQLGTASFIDLQQVSKRYEKTDQQIDINFIRDNGGQLFLDLVQTDQKFKPAFWHVMGNTIICETSAQAFKINNNNGRSMKYRVVTYAGEIFEKGGSLTGGGIQDLLRRFTGFDAQQNNRNNYTCEEIQEFEVSRQSQISKLEQLERTKSQLDIKYQDYKICKQQIDQAQDNLQLYQQEQILNFQNLKLIVQNIVNIQDTDLIKQSNTKVSSMIYPELLKMYDILLKAQPNLTQLQEISQNIQEVANYYVSKKLVTEQSFYSSIQNQPLLDVLIVESELLNLIEFPRNFSENLGVNDLLILQQEIQQKEEEENQFTIQIQELHNSMNQFDDIKKYQSARKELVELNNELTELNDKKTNYQVQKQRFEPQQERLSNQITEISNKIEKFQEQYKEVNEKLIKMASKVQLQQKIFIQSQQVLFQLQQQLNSEKQLIQQLESNINTINTQFQDLQVTLQTQQNQINNYLTQITEAEAQIMLGVQHLSEYNQFLAKVDVQLEILQPLYNDHFDQTVLQEYDKQNAISFKHYQLKKKVQLNAYNPQSIMYNQIQILKEYQDRVGQLQSQQNIFNQVQKDYDQQLLLLNQLKNERKTNFLKSLDEINERLREIYRIFSMGGDALLECIDNLDPFLGLQYSVMPPKKSWRSIQNLSGGEKTLSSLSLIFALHQYKRNFIYIVDEIDAALDFRNVSLVANYMKELSLDCQFVIISQRNNTFEAADQLIGIYKINNASTHVTMDID</sequence>
<reference evidence="11" key="1">
    <citation type="submission" date="2023-06" db="EMBL/GenBank/DDBJ databases">
        <authorList>
            <person name="Kurt Z."/>
        </authorList>
    </citation>
    <scope>NUCLEOTIDE SEQUENCE</scope>
</reference>
<reference evidence="12 13" key="2">
    <citation type="submission" date="2024-07" db="EMBL/GenBank/DDBJ databases">
        <authorList>
            <person name="Akdeniz Z."/>
        </authorList>
    </citation>
    <scope>NUCLEOTIDE SEQUENCE [LARGE SCALE GENOMIC DNA]</scope>
</reference>